<dbReference type="Proteomes" id="UP000552700">
    <property type="component" value="Unassembled WGS sequence"/>
</dbReference>
<reference evidence="4 5" key="1">
    <citation type="submission" date="2020-08" db="EMBL/GenBank/DDBJ databases">
        <title>Genomic Encyclopedia of Type Strains, Phase IV (KMG-IV): sequencing the most valuable type-strain genomes for metagenomic binning, comparative biology and taxonomic classification.</title>
        <authorList>
            <person name="Goeker M."/>
        </authorList>
    </citation>
    <scope>NUCLEOTIDE SEQUENCE [LARGE SCALE GENOMIC DNA]</scope>
    <source>
        <strain evidence="4 5">DSM 102255</strain>
    </source>
</reference>
<keyword evidence="5" id="KW-1185">Reference proteome</keyword>
<organism evidence="4 5">
    <name type="scientific">Sphingobium subterraneum</name>
    <dbReference type="NCBI Taxonomy" id="627688"/>
    <lineage>
        <taxon>Bacteria</taxon>
        <taxon>Pseudomonadati</taxon>
        <taxon>Pseudomonadota</taxon>
        <taxon>Alphaproteobacteria</taxon>
        <taxon>Sphingomonadales</taxon>
        <taxon>Sphingomonadaceae</taxon>
        <taxon>Sphingobium</taxon>
    </lineage>
</organism>
<name>A0A841J9X7_9SPHN</name>
<comment type="catalytic activity">
    <reaction evidence="3">
        <text>2,5-dichlorocyclohexa-2,5-dien-1,4-diol + NAD(+) = 2,5-dichlorohydroquinone + NADH + H(+)</text>
        <dbReference type="Rhea" id="RHEA:15741"/>
        <dbReference type="ChEBI" id="CHEBI:15378"/>
        <dbReference type="ChEBI" id="CHEBI:27545"/>
        <dbReference type="ChEBI" id="CHEBI:28975"/>
        <dbReference type="ChEBI" id="CHEBI:57540"/>
        <dbReference type="ChEBI" id="CHEBI:57945"/>
    </reaction>
</comment>
<dbReference type="SUPFAM" id="SSF51735">
    <property type="entry name" value="NAD(P)-binding Rossmann-fold domains"/>
    <property type="match status" value="1"/>
</dbReference>
<dbReference type="PRINTS" id="PR00081">
    <property type="entry name" value="GDHRDH"/>
</dbReference>
<dbReference type="RefSeq" id="WP_184081605.1">
    <property type="nucleotide sequence ID" value="NZ_JACIJP010000006.1"/>
</dbReference>
<dbReference type="GO" id="GO:0016616">
    <property type="term" value="F:oxidoreductase activity, acting on the CH-OH group of donors, NAD or NADP as acceptor"/>
    <property type="evidence" value="ECO:0007669"/>
    <property type="project" value="TreeGrafter"/>
</dbReference>
<evidence type="ECO:0000256" key="3">
    <source>
        <dbReference type="ARBA" id="ARBA00051383"/>
    </source>
</evidence>
<dbReference type="InterPro" id="IPR020904">
    <property type="entry name" value="Sc_DH/Rdtase_CS"/>
</dbReference>
<dbReference type="PANTHER" id="PTHR42760">
    <property type="entry name" value="SHORT-CHAIN DEHYDROGENASES/REDUCTASES FAMILY MEMBER"/>
    <property type="match status" value="1"/>
</dbReference>
<comment type="caution">
    <text evidence="4">The sequence shown here is derived from an EMBL/GenBank/DDBJ whole genome shotgun (WGS) entry which is preliminary data.</text>
</comment>
<dbReference type="FunFam" id="3.40.50.720:FF:000084">
    <property type="entry name" value="Short-chain dehydrogenase reductase"/>
    <property type="match status" value="1"/>
</dbReference>
<dbReference type="PRINTS" id="PR00080">
    <property type="entry name" value="SDRFAMILY"/>
</dbReference>
<evidence type="ECO:0000313" key="4">
    <source>
        <dbReference type="EMBL" id="MBB6125305.1"/>
    </source>
</evidence>
<dbReference type="NCBIfam" id="NF005559">
    <property type="entry name" value="PRK07231.1"/>
    <property type="match status" value="1"/>
</dbReference>
<accession>A0A841J9X7</accession>
<dbReference type="EMBL" id="JACIJP010000006">
    <property type="protein sequence ID" value="MBB6125305.1"/>
    <property type="molecule type" value="Genomic_DNA"/>
</dbReference>
<protein>
    <submittedName>
        <fullName evidence="4">NAD(P)-dependent dehydrogenase (Short-subunit alcohol dehydrogenase family)</fullName>
    </submittedName>
</protein>
<evidence type="ECO:0000256" key="1">
    <source>
        <dbReference type="ARBA" id="ARBA00006484"/>
    </source>
</evidence>
<evidence type="ECO:0000313" key="5">
    <source>
        <dbReference type="Proteomes" id="UP000552700"/>
    </source>
</evidence>
<evidence type="ECO:0000256" key="2">
    <source>
        <dbReference type="ARBA" id="ARBA00023002"/>
    </source>
</evidence>
<dbReference type="NCBIfam" id="NF009466">
    <property type="entry name" value="PRK12826.1-2"/>
    <property type="match status" value="1"/>
</dbReference>
<dbReference type="Pfam" id="PF13561">
    <property type="entry name" value="adh_short_C2"/>
    <property type="match status" value="1"/>
</dbReference>
<dbReference type="PANTHER" id="PTHR42760:SF133">
    <property type="entry name" value="3-OXOACYL-[ACYL-CARRIER-PROTEIN] REDUCTASE"/>
    <property type="match status" value="1"/>
</dbReference>
<comment type="similarity">
    <text evidence="1">Belongs to the short-chain dehydrogenases/reductases (SDR) family.</text>
</comment>
<gene>
    <name evidence="4" type="ORF">FHS92_003066</name>
</gene>
<dbReference type="Gene3D" id="3.40.50.720">
    <property type="entry name" value="NAD(P)-binding Rossmann-like Domain"/>
    <property type="match status" value="1"/>
</dbReference>
<proteinExistence type="inferred from homology"/>
<keyword evidence="2" id="KW-0560">Oxidoreductase</keyword>
<dbReference type="AlphaFoldDB" id="A0A841J9X7"/>
<sequence>MPGMTIDLKGKVALVTGAGSGIGLGIARGLLAAGATVAINDIVVESAEARAEELGDRAFALPGDVTSEASVAEMMGRIERSHGLDCLINNAGIPEPLMAITRQNPQDWQRVMDVNLKGAYLMSRAAAESFKKRRSGNIVNIASIAGMTGFPGSHAYGVSKAALIMLTKTLACELARYTVRVNAVAPGVIEAPMLGHMTGSGGTTDSVAARVPLGRVGKPEDIANAVAFLCSDFAAYITGAVLPVDGGWTAFGGVGDAARLS</sequence>
<dbReference type="InterPro" id="IPR036291">
    <property type="entry name" value="NAD(P)-bd_dom_sf"/>
</dbReference>
<dbReference type="InterPro" id="IPR002347">
    <property type="entry name" value="SDR_fam"/>
</dbReference>
<dbReference type="PROSITE" id="PS00061">
    <property type="entry name" value="ADH_SHORT"/>
    <property type="match status" value="1"/>
</dbReference>